<comment type="subcellular location">
    <subcellularLocation>
        <location evidence="1">Membrane</location>
        <topology evidence="1">Multi-pass membrane protein</topology>
    </subcellularLocation>
</comment>
<keyword evidence="4 5" id="KW-0472">Membrane</keyword>
<keyword evidence="7" id="KW-1185">Reference proteome</keyword>
<sequence>YGIDYSISGHLLFVNNQRSNLVSPLPSNHTNSLNITLQKVLNKQKYHFLSRIAFDWIHELLYWTDDTSIEVISIHRPSLRYVCVENSFDVIRNVAIDPLESLIIWIQWQESGDNDKIMRSSQAGTDVKVVVDYDLKYSYAFTLDVNSKTIYWIDSQLYTLSSIGYFGQNRRTIAKSYDLFSSSYRMDFFADYIYWTNDRHNAILRTHRTGSNGTKRFVVFKANVSIDAIKIVDKTKQPMIALNRCLNANCTHLCLPSGVQSFMCLCPSIKYYDYSAQEKCRSDDISKIMDEQQKPDVKHIADIVGEWGKWQFQLITFCFILWGVAAVNNMGYSFMAYDNDFWCSDVPPDYQFNLVCDRKHFASFTQTAYMLGYAVSGLIFAHYSDKYGRRPTCCGPKYRADISILGGIGWVLGYAAVPGLALWLQDYRYLLFVSLLGLGSMMVWYYFMFESPRWQITNGQTDRAEQTLRKALKINGKSDENLKQQLTELSAYLQEMQSHEKSVKNHTILDLVKTPALRKITFILWYTWIVNALLYYGLSFNMSDFGGNFYITFLLSGIVELPSQLLSALMLRYIGRCKLFGFFMLLTGVSCFAIIPVERDWIKVTFALIGKFGVSSSWNVMAMHGPELYPTVLRQRGLGAASVVGRIGSITAPFMKNLAATNGLALVMGLYGVLMLSGTVLVQFLPETKGREIPDTIEEAERAAYPTKVKHIKNKTNF</sequence>
<dbReference type="SUPFAM" id="SSF63825">
    <property type="entry name" value="YWTD domain"/>
    <property type="match status" value="1"/>
</dbReference>
<evidence type="ECO:0000256" key="5">
    <source>
        <dbReference type="SAM" id="Phobius"/>
    </source>
</evidence>
<dbReference type="EMBL" id="OC869216">
    <property type="protein sequence ID" value="CAD7634443.1"/>
    <property type="molecule type" value="Genomic_DNA"/>
</dbReference>
<dbReference type="Proteomes" id="UP000759131">
    <property type="component" value="Unassembled WGS sequence"/>
</dbReference>
<dbReference type="InterPro" id="IPR000033">
    <property type="entry name" value="LDLR_classB_rpt"/>
</dbReference>
<organism evidence="6">
    <name type="scientific">Medioppia subpectinata</name>
    <dbReference type="NCBI Taxonomy" id="1979941"/>
    <lineage>
        <taxon>Eukaryota</taxon>
        <taxon>Metazoa</taxon>
        <taxon>Ecdysozoa</taxon>
        <taxon>Arthropoda</taxon>
        <taxon>Chelicerata</taxon>
        <taxon>Arachnida</taxon>
        <taxon>Acari</taxon>
        <taxon>Acariformes</taxon>
        <taxon>Sarcoptiformes</taxon>
        <taxon>Oribatida</taxon>
        <taxon>Brachypylina</taxon>
        <taxon>Oppioidea</taxon>
        <taxon>Oppiidae</taxon>
        <taxon>Medioppia</taxon>
    </lineage>
</organism>
<dbReference type="OrthoDB" id="8049622at2759"/>
<feature type="transmembrane region" description="Helical" evidence="5">
    <location>
        <begin position="663"/>
        <end position="685"/>
    </location>
</feature>
<reference evidence="6" key="1">
    <citation type="submission" date="2020-11" db="EMBL/GenBank/DDBJ databases">
        <authorList>
            <person name="Tran Van P."/>
        </authorList>
    </citation>
    <scope>NUCLEOTIDE SEQUENCE</scope>
</reference>
<keyword evidence="3 5" id="KW-1133">Transmembrane helix</keyword>
<keyword evidence="2 5" id="KW-0812">Transmembrane</keyword>
<feature type="transmembrane region" description="Helical" evidence="5">
    <location>
        <begin position="429"/>
        <end position="447"/>
    </location>
</feature>
<dbReference type="PANTHER" id="PTHR24064">
    <property type="entry name" value="SOLUTE CARRIER FAMILY 22 MEMBER"/>
    <property type="match status" value="1"/>
</dbReference>
<evidence type="ECO:0000313" key="7">
    <source>
        <dbReference type="Proteomes" id="UP000759131"/>
    </source>
</evidence>
<dbReference type="InterPro" id="IPR005828">
    <property type="entry name" value="MFS_sugar_transport-like"/>
</dbReference>
<dbReference type="SMART" id="SM00135">
    <property type="entry name" value="LY"/>
    <property type="match status" value="4"/>
</dbReference>
<dbReference type="GO" id="GO:0022857">
    <property type="term" value="F:transmembrane transporter activity"/>
    <property type="evidence" value="ECO:0007669"/>
    <property type="project" value="InterPro"/>
</dbReference>
<dbReference type="AlphaFoldDB" id="A0A7R9Q6U9"/>
<feature type="transmembrane region" description="Helical" evidence="5">
    <location>
        <begin position="361"/>
        <end position="381"/>
    </location>
</feature>
<dbReference type="EMBL" id="CAJPIZ010014641">
    <property type="protein sequence ID" value="CAG2114873.1"/>
    <property type="molecule type" value="Genomic_DNA"/>
</dbReference>
<feature type="transmembrane region" description="Helical" evidence="5">
    <location>
        <begin position="402"/>
        <end position="423"/>
    </location>
</feature>
<dbReference type="InterPro" id="IPR011042">
    <property type="entry name" value="6-blade_b-propeller_TolB-like"/>
</dbReference>
<dbReference type="GO" id="GO:0016020">
    <property type="term" value="C:membrane"/>
    <property type="evidence" value="ECO:0007669"/>
    <property type="project" value="UniProtKB-SubCell"/>
</dbReference>
<feature type="transmembrane region" description="Helical" evidence="5">
    <location>
        <begin position="520"/>
        <end position="538"/>
    </location>
</feature>
<dbReference type="Gene3D" id="2.120.10.30">
    <property type="entry name" value="TolB, C-terminal domain"/>
    <property type="match status" value="1"/>
</dbReference>
<protein>
    <submittedName>
        <fullName evidence="6">Uncharacterized protein</fullName>
    </submittedName>
</protein>
<feature type="transmembrane region" description="Helical" evidence="5">
    <location>
        <begin position="579"/>
        <end position="597"/>
    </location>
</feature>
<proteinExistence type="predicted"/>
<dbReference type="SUPFAM" id="SSF103473">
    <property type="entry name" value="MFS general substrate transporter"/>
    <property type="match status" value="1"/>
</dbReference>
<dbReference type="InterPro" id="IPR036259">
    <property type="entry name" value="MFS_trans_sf"/>
</dbReference>
<evidence type="ECO:0000256" key="2">
    <source>
        <dbReference type="ARBA" id="ARBA00022692"/>
    </source>
</evidence>
<evidence type="ECO:0000256" key="1">
    <source>
        <dbReference type="ARBA" id="ARBA00004141"/>
    </source>
</evidence>
<accession>A0A7R9Q6U9</accession>
<feature type="transmembrane region" description="Helical" evidence="5">
    <location>
        <begin position="550"/>
        <end position="572"/>
    </location>
</feature>
<feature type="non-terminal residue" evidence="6">
    <location>
        <position position="718"/>
    </location>
</feature>
<gene>
    <name evidence="6" type="ORF">OSB1V03_LOCUS14839</name>
</gene>
<dbReference type="Gene3D" id="1.20.1250.20">
    <property type="entry name" value="MFS general substrate transporter like domains"/>
    <property type="match status" value="1"/>
</dbReference>
<dbReference type="Pfam" id="PF00083">
    <property type="entry name" value="Sugar_tr"/>
    <property type="match status" value="1"/>
</dbReference>
<evidence type="ECO:0000256" key="3">
    <source>
        <dbReference type="ARBA" id="ARBA00022989"/>
    </source>
</evidence>
<evidence type="ECO:0000256" key="4">
    <source>
        <dbReference type="ARBA" id="ARBA00023136"/>
    </source>
</evidence>
<name>A0A7R9Q6U9_9ACAR</name>
<evidence type="ECO:0000313" key="6">
    <source>
        <dbReference type="EMBL" id="CAD7634443.1"/>
    </source>
</evidence>